<dbReference type="PANTHER" id="PTHR36930:SF1">
    <property type="entry name" value="MOSC DOMAIN-CONTAINING PROTEIN"/>
    <property type="match status" value="1"/>
</dbReference>
<organism evidence="2 3">
    <name type="scientific">Donghicola mangrovi</name>
    <dbReference type="NCBI Taxonomy" id="2729614"/>
    <lineage>
        <taxon>Bacteria</taxon>
        <taxon>Pseudomonadati</taxon>
        <taxon>Pseudomonadota</taxon>
        <taxon>Alphaproteobacteria</taxon>
        <taxon>Rhodobacterales</taxon>
        <taxon>Roseobacteraceae</taxon>
        <taxon>Donghicola</taxon>
    </lineage>
</organism>
<dbReference type="GO" id="GO:0030170">
    <property type="term" value="F:pyridoxal phosphate binding"/>
    <property type="evidence" value="ECO:0007669"/>
    <property type="project" value="InterPro"/>
</dbReference>
<dbReference type="InterPro" id="IPR011037">
    <property type="entry name" value="Pyrv_Knase-like_insert_dom_sf"/>
</dbReference>
<gene>
    <name evidence="2" type="ORF">HJ536_17370</name>
</gene>
<dbReference type="GO" id="GO:0030151">
    <property type="term" value="F:molybdenum ion binding"/>
    <property type="evidence" value="ECO:0007669"/>
    <property type="project" value="InterPro"/>
</dbReference>
<dbReference type="Pfam" id="PF03473">
    <property type="entry name" value="MOSC"/>
    <property type="match status" value="1"/>
</dbReference>
<dbReference type="PANTHER" id="PTHR36930">
    <property type="entry name" value="METAL-SULFUR CLUSTER BIOSYNTHESIS PROTEINS YUAD-RELATED"/>
    <property type="match status" value="1"/>
</dbReference>
<reference evidence="2 3" key="1">
    <citation type="submission" date="2020-04" db="EMBL/GenBank/DDBJ databases">
        <title>Donghicola sp., a member of the Rhodobacteraceae family isolated from mangrove forest in Thailand.</title>
        <authorList>
            <person name="Charoenyingcharoen P."/>
            <person name="Yukphan P."/>
        </authorList>
    </citation>
    <scope>NUCLEOTIDE SEQUENCE [LARGE SCALE GENOMIC DNA]</scope>
    <source>
        <strain evidence="2 3">B5-SW-15</strain>
    </source>
</reference>
<dbReference type="InterPro" id="IPR005302">
    <property type="entry name" value="MoCF_Sase_C"/>
</dbReference>
<protein>
    <submittedName>
        <fullName evidence="2">MOSC domain-containing protein</fullName>
    </submittedName>
</protein>
<dbReference type="Gene3D" id="2.40.33.20">
    <property type="entry name" value="PK beta-barrel domain-like"/>
    <property type="match status" value="1"/>
</dbReference>
<dbReference type="PROSITE" id="PS51340">
    <property type="entry name" value="MOSC"/>
    <property type="match status" value="1"/>
</dbReference>
<evidence type="ECO:0000313" key="3">
    <source>
        <dbReference type="Proteomes" id="UP000592216"/>
    </source>
</evidence>
<evidence type="ECO:0000259" key="1">
    <source>
        <dbReference type="PROSITE" id="PS51340"/>
    </source>
</evidence>
<dbReference type="Proteomes" id="UP000592216">
    <property type="component" value="Unassembled WGS sequence"/>
</dbReference>
<accession>A0A850QH30</accession>
<dbReference type="InterPro" id="IPR052716">
    <property type="entry name" value="MOSC_domain"/>
</dbReference>
<feature type="domain" description="MOSC" evidence="1">
    <location>
        <begin position="28"/>
        <end position="183"/>
    </location>
</feature>
<dbReference type="SUPFAM" id="SSF50800">
    <property type="entry name" value="PK beta-barrel domain-like"/>
    <property type="match status" value="1"/>
</dbReference>
<dbReference type="AlphaFoldDB" id="A0A850QH30"/>
<evidence type="ECO:0000313" key="2">
    <source>
        <dbReference type="EMBL" id="NVO25131.1"/>
    </source>
</evidence>
<comment type="caution">
    <text evidence="2">The sequence shown here is derived from an EMBL/GenBank/DDBJ whole genome shotgun (WGS) entry which is preliminary data.</text>
</comment>
<dbReference type="EMBL" id="JABCJE010000011">
    <property type="protein sequence ID" value="NVO25131.1"/>
    <property type="molecule type" value="Genomic_DNA"/>
</dbReference>
<sequence>MPALKPTDFTATITWLGHVSDREASLASQPLDEMELTFAGVATEIHGGLTRPSCSRVVSQHPKGTEIANVRQLTILSAEELAQVAEKIGVDAFNPAWAGISIVIEGIPDFSHVPPSSRLQAESGATIVIDMENRPCHLPAKVIDQDAPGAGGKFKTAASGRRGVTAWVERPGTLKVGDTLRLHIPDQPVWQHLDAARS</sequence>
<name>A0A850QH30_9RHOB</name>
<proteinExistence type="predicted"/>
<dbReference type="GO" id="GO:0003824">
    <property type="term" value="F:catalytic activity"/>
    <property type="evidence" value="ECO:0007669"/>
    <property type="project" value="InterPro"/>
</dbReference>
<dbReference type="RefSeq" id="WP_177158694.1">
    <property type="nucleotide sequence ID" value="NZ_JABCJE010000011.1"/>
</dbReference>